<evidence type="ECO:0000313" key="2">
    <source>
        <dbReference type="EMBL" id="MCP3735108.1"/>
    </source>
</evidence>
<proteinExistence type="predicted"/>
<name>A0A9X2HWZ9_9SPHN</name>
<dbReference type="InterPro" id="IPR028098">
    <property type="entry name" value="Glyco_trans_4-like_N"/>
</dbReference>
<dbReference type="InterPro" id="IPR024004">
    <property type="entry name" value="PEP-CTERM/XrtA_GlycosylTrfase"/>
</dbReference>
<evidence type="ECO:0000259" key="1">
    <source>
        <dbReference type="Pfam" id="PF13579"/>
    </source>
</evidence>
<feature type="domain" description="Glycosyltransferase subfamily 4-like N-terminal" evidence="1">
    <location>
        <begin position="16"/>
        <end position="187"/>
    </location>
</feature>
<dbReference type="Proteomes" id="UP001139486">
    <property type="component" value="Unassembled WGS sequence"/>
</dbReference>
<dbReference type="EMBL" id="JAMLDY010000010">
    <property type="protein sequence ID" value="MCP3735108.1"/>
    <property type="molecule type" value="Genomic_DNA"/>
</dbReference>
<organism evidence="2 3">
    <name type="scientific">Sphingomonas liriopis</name>
    <dbReference type="NCBI Taxonomy" id="2949094"/>
    <lineage>
        <taxon>Bacteria</taxon>
        <taxon>Pseudomonadati</taxon>
        <taxon>Pseudomonadota</taxon>
        <taxon>Alphaproteobacteria</taxon>
        <taxon>Sphingomonadales</taxon>
        <taxon>Sphingomonadaceae</taxon>
        <taxon>Sphingomonas</taxon>
    </lineage>
</organism>
<dbReference type="GO" id="GO:0016758">
    <property type="term" value="F:hexosyltransferase activity"/>
    <property type="evidence" value="ECO:0007669"/>
    <property type="project" value="TreeGrafter"/>
</dbReference>
<dbReference type="Pfam" id="PF13692">
    <property type="entry name" value="Glyco_trans_1_4"/>
    <property type="match status" value="1"/>
</dbReference>
<dbReference type="CDD" id="cd03794">
    <property type="entry name" value="GT4_WbuB-like"/>
    <property type="match status" value="1"/>
</dbReference>
<dbReference type="Gene3D" id="3.40.50.2000">
    <property type="entry name" value="Glycogen Phosphorylase B"/>
    <property type="match status" value="2"/>
</dbReference>
<accession>A0A9X2HWZ9</accession>
<gene>
    <name evidence="2" type="ORF">M9979_09530</name>
</gene>
<dbReference type="Pfam" id="PF13579">
    <property type="entry name" value="Glyco_trans_4_4"/>
    <property type="match status" value="1"/>
</dbReference>
<keyword evidence="3" id="KW-1185">Reference proteome</keyword>
<dbReference type="PANTHER" id="PTHR45947:SF3">
    <property type="entry name" value="SULFOQUINOVOSYL TRANSFERASE SQD2"/>
    <property type="match status" value="1"/>
</dbReference>
<dbReference type="NCBIfam" id="TIGR04063">
    <property type="entry name" value="stp3"/>
    <property type="match status" value="1"/>
</dbReference>
<dbReference type="AlphaFoldDB" id="A0A9X2HWZ9"/>
<dbReference type="SUPFAM" id="SSF53756">
    <property type="entry name" value="UDP-Glycosyltransferase/glycogen phosphorylase"/>
    <property type="match status" value="1"/>
</dbReference>
<sequence length="411" mass="44223">MRILHVLDHGLPLQSGYTFRTRAILKAQEQRGWQVAAVTGPRHGPAADAVESVDGLTFHRTRAGLKPGVLGEIAGIASFARRIDAAVESFRPDILHAHSPVLDALAAYRVARRRGLPLVYEIRAFWEDAAVGNGTGTQGSARYRATRALETWAVHRADAVAVICEGLRGDLIARGVAADKIVVSPNGVDLTLFGEPVARDDGLARELGLADAETIGFIGSFYDYEGLDDLIAAMPALVAARPKARLLLVGGGPMEAALRAQAAASPAADAIRFVGRVPHTEVERYYALVDVLAYPRKHMRLTDLVTPLKPLEAMAQGKLVAASDVGGHRELIRDGDTGTLFRPDDPAAIATALAGLLADRSGWDARRARARAFVEAERNWSSNIGRYEPIYQRLMAAATVDGSWQRSPARV</sequence>
<comment type="caution">
    <text evidence="2">The sequence shown here is derived from an EMBL/GenBank/DDBJ whole genome shotgun (WGS) entry which is preliminary data.</text>
</comment>
<dbReference type="PANTHER" id="PTHR45947">
    <property type="entry name" value="SULFOQUINOVOSYL TRANSFERASE SQD2"/>
    <property type="match status" value="1"/>
</dbReference>
<evidence type="ECO:0000313" key="3">
    <source>
        <dbReference type="Proteomes" id="UP001139486"/>
    </source>
</evidence>
<protein>
    <submittedName>
        <fullName evidence="2">Glycosyltransferase, exosortase A system-associated</fullName>
    </submittedName>
</protein>
<dbReference type="InterPro" id="IPR050194">
    <property type="entry name" value="Glycosyltransferase_grp1"/>
</dbReference>
<dbReference type="RefSeq" id="WP_254289127.1">
    <property type="nucleotide sequence ID" value="NZ_JAMLDY010000010.1"/>
</dbReference>
<reference evidence="2" key="1">
    <citation type="submission" date="2022-05" db="EMBL/GenBank/DDBJ databases">
        <title>Sphingomonas sp. strain RP10 Genome sequencing and assembly.</title>
        <authorList>
            <person name="Kim I."/>
        </authorList>
    </citation>
    <scope>NUCLEOTIDE SEQUENCE</scope>
    <source>
        <strain evidence="2">RP10</strain>
    </source>
</reference>